<keyword evidence="2" id="KW-1185">Reference proteome</keyword>
<name>A0ABS6SET8_9SPHN</name>
<reference evidence="1 2" key="1">
    <citation type="submission" date="2021-04" db="EMBL/GenBank/DDBJ databases">
        <authorList>
            <person name="Pira H."/>
            <person name="Risdian C."/>
            <person name="Wink J."/>
        </authorList>
    </citation>
    <scope>NUCLEOTIDE SEQUENCE [LARGE SCALE GENOMIC DNA]</scope>
    <source>
        <strain evidence="1 2">WHA3</strain>
    </source>
</reference>
<proteinExistence type="predicted"/>
<accession>A0ABS6SET8</accession>
<protein>
    <submittedName>
        <fullName evidence="1">Uncharacterized protein</fullName>
    </submittedName>
</protein>
<dbReference type="Proteomes" id="UP000722336">
    <property type="component" value="Unassembled WGS sequence"/>
</dbReference>
<evidence type="ECO:0000313" key="2">
    <source>
        <dbReference type="Proteomes" id="UP000722336"/>
    </source>
</evidence>
<dbReference type="RefSeq" id="WP_218445008.1">
    <property type="nucleotide sequence ID" value="NZ_JAGSPA010000002.1"/>
</dbReference>
<evidence type="ECO:0000313" key="1">
    <source>
        <dbReference type="EMBL" id="MBV7256382.1"/>
    </source>
</evidence>
<gene>
    <name evidence="1" type="ORF">KCG44_06230</name>
</gene>
<dbReference type="EMBL" id="JAGSPA010000002">
    <property type="protein sequence ID" value="MBV7256382.1"/>
    <property type="molecule type" value="Genomic_DNA"/>
</dbReference>
<comment type="caution">
    <text evidence="1">The sequence shown here is derived from an EMBL/GenBank/DDBJ whole genome shotgun (WGS) entry which is preliminary data.</text>
</comment>
<sequence>MSEPDELAALVRTEAPQTLRRAASALPDQESCFRIWLACFAFRINVLPQDLLSDPRFIARADALIAVRKSAESA</sequence>
<organism evidence="1 2">
    <name type="scientific">Pacificimonas pallii</name>
    <dbReference type="NCBI Taxonomy" id="2827236"/>
    <lineage>
        <taxon>Bacteria</taxon>
        <taxon>Pseudomonadati</taxon>
        <taxon>Pseudomonadota</taxon>
        <taxon>Alphaproteobacteria</taxon>
        <taxon>Sphingomonadales</taxon>
        <taxon>Sphingosinicellaceae</taxon>
        <taxon>Pacificimonas</taxon>
    </lineage>
</organism>